<dbReference type="PANTHER" id="PTHR11351:SF31">
    <property type="entry name" value="DESATURASE 1, ISOFORM A-RELATED"/>
    <property type="match status" value="1"/>
</dbReference>
<dbReference type="InterPro" id="IPR005804">
    <property type="entry name" value="FA_desaturase_dom"/>
</dbReference>
<evidence type="ECO:0000256" key="5">
    <source>
        <dbReference type="ARBA" id="ARBA00022692"/>
    </source>
</evidence>
<organism evidence="16 17">
    <name type="scientific">Saponaria officinalis</name>
    <name type="common">Common soapwort</name>
    <name type="synonym">Lychnis saponaria</name>
    <dbReference type="NCBI Taxonomy" id="3572"/>
    <lineage>
        <taxon>Eukaryota</taxon>
        <taxon>Viridiplantae</taxon>
        <taxon>Streptophyta</taxon>
        <taxon>Embryophyta</taxon>
        <taxon>Tracheophyta</taxon>
        <taxon>Spermatophyta</taxon>
        <taxon>Magnoliopsida</taxon>
        <taxon>eudicotyledons</taxon>
        <taxon>Gunneridae</taxon>
        <taxon>Pentapetalae</taxon>
        <taxon>Caryophyllales</taxon>
        <taxon>Caryophyllaceae</taxon>
        <taxon>Caryophylleae</taxon>
        <taxon>Saponaria</taxon>
    </lineage>
</organism>
<evidence type="ECO:0000256" key="3">
    <source>
        <dbReference type="ARBA" id="ARBA00009295"/>
    </source>
</evidence>
<keyword evidence="5 13" id="KW-0812">Transmembrane</keyword>
<name>A0AAW1IM32_SAPOF</name>
<dbReference type="GO" id="GO:0042761">
    <property type="term" value="P:very long-chain fatty acid biosynthetic process"/>
    <property type="evidence" value="ECO:0007669"/>
    <property type="project" value="TreeGrafter"/>
</dbReference>
<keyword evidence="8 13" id="KW-0560">Oxidoreductase</keyword>
<keyword evidence="7 14" id="KW-1133">Transmembrane helix</keyword>
<evidence type="ECO:0000256" key="10">
    <source>
        <dbReference type="ARBA" id="ARBA00023098"/>
    </source>
</evidence>
<keyword evidence="11 14" id="KW-0472">Membrane</keyword>
<evidence type="ECO:0000313" key="17">
    <source>
        <dbReference type="Proteomes" id="UP001443914"/>
    </source>
</evidence>
<protein>
    <recommendedName>
        <fullName evidence="15">Fatty acid desaturase domain-containing protein</fullName>
    </recommendedName>
</protein>
<sequence length="367" mass="42473">MALITSTSNIKLYPISSTILSIKSKYNISTTKKILVSKYAQNGRKRTTIYSASAADNAPIPKLESRSSSHRIWWSKVEVKKPKKIFTRRKWSALDIGTLSMVIMMHGLAMFAPFVYNWGAFWVAVGLYFVTGLLGICLSFHRQLSHKSFKLPKWVEYFFAYCGVLALQGNPIDWVSTHRYHHQFCDSEKDPHSPFEGFWFSHMTWLFDTEAIVDRCGEPKNIGDLESQTFYRFIKNTYLLHPLALGLILYAFGGFPYLVWGMGVRSVWVYHITWLVNSACHVWGNQAWNTRDLSTNNWWVALLSFGEGWHNNHHAFEYSARHGLEWWQVDMTWYTIALLQALGLAKDVKLPTEAHRHRMAFKNVCKG</sequence>
<feature type="domain" description="Fatty acid desaturase" evidence="15">
    <location>
        <begin position="121"/>
        <end position="333"/>
    </location>
</feature>
<dbReference type="Proteomes" id="UP001443914">
    <property type="component" value="Unassembled WGS sequence"/>
</dbReference>
<evidence type="ECO:0000256" key="4">
    <source>
        <dbReference type="ARBA" id="ARBA00022516"/>
    </source>
</evidence>
<dbReference type="GO" id="GO:0016717">
    <property type="term" value="F:oxidoreductase activity, acting on paired donors, with oxidation of a pair of donors resulting in the reduction of molecular oxygen to two molecules of water"/>
    <property type="evidence" value="ECO:0007669"/>
    <property type="project" value="InterPro"/>
</dbReference>
<feature type="transmembrane region" description="Helical" evidence="14">
    <location>
        <begin position="238"/>
        <end position="260"/>
    </location>
</feature>
<comment type="pathway">
    <text evidence="2">Lipid metabolism.</text>
</comment>
<comment type="subcellular location">
    <subcellularLocation>
        <location evidence="1">Membrane</location>
        <topology evidence="1">Multi-pass membrane protein</topology>
    </subcellularLocation>
</comment>
<feature type="transmembrane region" description="Helical" evidence="14">
    <location>
        <begin position="91"/>
        <end position="114"/>
    </location>
</feature>
<evidence type="ECO:0000256" key="8">
    <source>
        <dbReference type="ARBA" id="ARBA00023002"/>
    </source>
</evidence>
<dbReference type="GO" id="GO:0005789">
    <property type="term" value="C:endoplasmic reticulum membrane"/>
    <property type="evidence" value="ECO:0007669"/>
    <property type="project" value="TreeGrafter"/>
</dbReference>
<proteinExistence type="inferred from homology"/>
<evidence type="ECO:0000256" key="1">
    <source>
        <dbReference type="ARBA" id="ARBA00004141"/>
    </source>
</evidence>
<dbReference type="Pfam" id="PF00487">
    <property type="entry name" value="FA_desaturase"/>
    <property type="match status" value="1"/>
</dbReference>
<comment type="caution">
    <text evidence="16">The sequence shown here is derived from an EMBL/GenBank/DDBJ whole genome shotgun (WGS) entry which is preliminary data.</text>
</comment>
<accession>A0AAW1IM32</accession>
<evidence type="ECO:0000256" key="13">
    <source>
        <dbReference type="RuleBase" id="RU000581"/>
    </source>
</evidence>
<evidence type="ECO:0000259" key="15">
    <source>
        <dbReference type="Pfam" id="PF00487"/>
    </source>
</evidence>
<keyword evidence="9" id="KW-0408">Iron</keyword>
<keyword evidence="4 13" id="KW-0444">Lipid biosynthesis</keyword>
<gene>
    <name evidence="16" type="ORF">RND81_09G124800</name>
</gene>
<dbReference type="AlphaFoldDB" id="A0AAW1IM32"/>
<evidence type="ECO:0000256" key="11">
    <source>
        <dbReference type="ARBA" id="ARBA00023136"/>
    </source>
</evidence>
<feature type="transmembrane region" description="Helical" evidence="14">
    <location>
        <begin position="120"/>
        <end position="140"/>
    </location>
</feature>
<comment type="domain">
    <text evidence="13">The histidine box domains are involved in binding the catalytic metal ions.</text>
</comment>
<dbReference type="CDD" id="cd03505">
    <property type="entry name" value="Delta9-FADS-like"/>
    <property type="match status" value="1"/>
</dbReference>
<evidence type="ECO:0000256" key="2">
    <source>
        <dbReference type="ARBA" id="ARBA00005189"/>
    </source>
</evidence>
<keyword evidence="17" id="KW-1185">Reference proteome</keyword>
<keyword evidence="6" id="KW-0276">Fatty acid metabolism</keyword>
<evidence type="ECO:0000313" key="16">
    <source>
        <dbReference type="EMBL" id="KAK9690397.1"/>
    </source>
</evidence>
<evidence type="ECO:0000256" key="12">
    <source>
        <dbReference type="ARBA" id="ARBA00023160"/>
    </source>
</evidence>
<evidence type="ECO:0000256" key="14">
    <source>
        <dbReference type="SAM" id="Phobius"/>
    </source>
</evidence>
<evidence type="ECO:0000256" key="9">
    <source>
        <dbReference type="ARBA" id="ARBA00023004"/>
    </source>
</evidence>
<reference evidence="16" key="1">
    <citation type="submission" date="2024-03" db="EMBL/GenBank/DDBJ databases">
        <title>WGS assembly of Saponaria officinalis var. Norfolk2.</title>
        <authorList>
            <person name="Jenkins J."/>
            <person name="Shu S."/>
            <person name="Grimwood J."/>
            <person name="Barry K."/>
            <person name="Goodstein D."/>
            <person name="Schmutz J."/>
            <person name="Leebens-Mack J."/>
            <person name="Osbourn A."/>
        </authorList>
    </citation>
    <scope>NUCLEOTIDE SEQUENCE [LARGE SCALE GENOMIC DNA]</scope>
    <source>
        <strain evidence="16">JIC</strain>
    </source>
</reference>
<comment type="similarity">
    <text evidence="3 13">Belongs to the fatty acid desaturase type 1 family.</text>
</comment>
<evidence type="ECO:0000256" key="6">
    <source>
        <dbReference type="ARBA" id="ARBA00022832"/>
    </source>
</evidence>
<evidence type="ECO:0000256" key="7">
    <source>
        <dbReference type="ARBA" id="ARBA00022989"/>
    </source>
</evidence>
<keyword evidence="12 13" id="KW-0275">Fatty acid biosynthesis</keyword>
<keyword evidence="10" id="KW-0443">Lipid metabolism</keyword>
<dbReference type="PRINTS" id="PR00075">
    <property type="entry name" value="FACDDSATRASE"/>
</dbReference>
<dbReference type="InterPro" id="IPR015876">
    <property type="entry name" value="Acyl-CoA_DS"/>
</dbReference>
<comment type="cofactor">
    <cofactor evidence="13">
        <name>Fe(2+)</name>
        <dbReference type="ChEBI" id="CHEBI:29033"/>
    </cofactor>
</comment>
<dbReference type="EMBL" id="JBDFQZ010000009">
    <property type="protein sequence ID" value="KAK9690397.1"/>
    <property type="molecule type" value="Genomic_DNA"/>
</dbReference>
<dbReference type="PANTHER" id="PTHR11351">
    <property type="entry name" value="ACYL-COA DESATURASE"/>
    <property type="match status" value="1"/>
</dbReference>